<name>A0A9X3CNE1_9VIBR</name>
<evidence type="ECO:0000313" key="1">
    <source>
        <dbReference type="EMBL" id="MCW8346601.1"/>
    </source>
</evidence>
<protein>
    <submittedName>
        <fullName evidence="1">Cof-type HAD-IIB family hydrolase</fullName>
    </submittedName>
</protein>
<dbReference type="RefSeq" id="WP_265675156.1">
    <property type="nucleotide sequence ID" value="NZ_JAKRRY010000013.1"/>
</dbReference>
<keyword evidence="1" id="KW-0378">Hydrolase</keyword>
<dbReference type="GO" id="GO:0016791">
    <property type="term" value="F:phosphatase activity"/>
    <property type="evidence" value="ECO:0007669"/>
    <property type="project" value="UniProtKB-ARBA"/>
</dbReference>
<dbReference type="NCBIfam" id="TIGR00099">
    <property type="entry name" value="Cof-subfamily"/>
    <property type="match status" value="1"/>
</dbReference>
<reference evidence="1" key="1">
    <citation type="submission" date="2022-02" db="EMBL/GenBank/DDBJ databases">
        <title>Vibrio sp. nov, a new bacterium isolated from seawater.</title>
        <authorList>
            <person name="Yuan Y."/>
        </authorList>
    </citation>
    <scope>NUCLEOTIDE SEQUENCE</scope>
    <source>
        <strain evidence="1">ZSDZ65</strain>
    </source>
</reference>
<dbReference type="InterPro" id="IPR023214">
    <property type="entry name" value="HAD_sf"/>
</dbReference>
<accession>A0A9X3CNE1</accession>
<dbReference type="SUPFAM" id="SSF56784">
    <property type="entry name" value="HAD-like"/>
    <property type="match status" value="1"/>
</dbReference>
<dbReference type="EMBL" id="JAKRRY010000013">
    <property type="protein sequence ID" value="MCW8346601.1"/>
    <property type="molecule type" value="Genomic_DNA"/>
</dbReference>
<evidence type="ECO:0000313" key="2">
    <source>
        <dbReference type="Proteomes" id="UP001155587"/>
    </source>
</evidence>
<dbReference type="AlphaFoldDB" id="A0A9X3CNE1"/>
<dbReference type="Gene3D" id="3.30.1240.10">
    <property type="match status" value="1"/>
</dbReference>
<keyword evidence="2" id="KW-1185">Reference proteome</keyword>
<dbReference type="InterPro" id="IPR036412">
    <property type="entry name" value="HAD-like_sf"/>
</dbReference>
<sequence length="270" mass="29993">MHKLLALDLDGTVLNSQHTISAPLVEAIQHLAKKTHVVIVTGRHHVAAKPYYEQLGLSTPIICCNGTYIFDYANDRVIKENAITKARAIEFIQLSEQHDLKMVMYVRDAMLYSNKRPIAYMEALSAWAQSFPEGSQPSILRVDDFRKELQSTDYVWKFVVEGGDIDAFSALECIDTHFNGERSWVDRVDFSAAGNSKGNALTHYIQTLGITLEECVAVGDNHNDISMLTLAGLGIAMNNADQTVKNAANLVTDHSNDHESGLATLLQRLF</sequence>
<dbReference type="PROSITE" id="PS01229">
    <property type="entry name" value="COF_2"/>
    <property type="match status" value="1"/>
</dbReference>
<dbReference type="SFLD" id="SFLDS00003">
    <property type="entry name" value="Haloacid_Dehalogenase"/>
    <property type="match status" value="1"/>
</dbReference>
<gene>
    <name evidence="1" type="ORF">MD535_11395</name>
</gene>
<proteinExistence type="predicted"/>
<dbReference type="InterPro" id="IPR006379">
    <property type="entry name" value="HAD-SF_hydro_IIB"/>
</dbReference>
<dbReference type="PROSITE" id="PS01228">
    <property type="entry name" value="COF_1"/>
    <property type="match status" value="1"/>
</dbReference>
<dbReference type="GO" id="GO:0000287">
    <property type="term" value="F:magnesium ion binding"/>
    <property type="evidence" value="ECO:0007669"/>
    <property type="project" value="TreeGrafter"/>
</dbReference>
<dbReference type="Gene3D" id="3.40.50.1000">
    <property type="entry name" value="HAD superfamily/HAD-like"/>
    <property type="match status" value="1"/>
</dbReference>
<dbReference type="GO" id="GO:0005829">
    <property type="term" value="C:cytosol"/>
    <property type="evidence" value="ECO:0007669"/>
    <property type="project" value="TreeGrafter"/>
</dbReference>
<dbReference type="CDD" id="cd07516">
    <property type="entry name" value="HAD_Pase"/>
    <property type="match status" value="1"/>
</dbReference>
<dbReference type="NCBIfam" id="TIGR01484">
    <property type="entry name" value="HAD-SF-IIB"/>
    <property type="match status" value="1"/>
</dbReference>
<organism evidence="1 2">
    <name type="scientific">Vibrio qingdaonensis</name>
    <dbReference type="NCBI Taxonomy" id="2829491"/>
    <lineage>
        <taxon>Bacteria</taxon>
        <taxon>Pseudomonadati</taxon>
        <taxon>Pseudomonadota</taxon>
        <taxon>Gammaproteobacteria</taxon>
        <taxon>Vibrionales</taxon>
        <taxon>Vibrionaceae</taxon>
        <taxon>Vibrio</taxon>
    </lineage>
</organism>
<dbReference type="PANTHER" id="PTHR10000:SF58">
    <property type="entry name" value="PYRIDOXAL PHOSPHATE PHOSPHATASE YBHA"/>
    <property type="match status" value="1"/>
</dbReference>
<dbReference type="InterPro" id="IPR000150">
    <property type="entry name" value="Cof"/>
</dbReference>
<dbReference type="SFLD" id="SFLDG01140">
    <property type="entry name" value="C2.B:_Phosphomannomutase_and_P"/>
    <property type="match status" value="1"/>
</dbReference>
<comment type="caution">
    <text evidence="1">The sequence shown here is derived from an EMBL/GenBank/DDBJ whole genome shotgun (WGS) entry which is preliminary data.</text>
</comment>
<dbReference type="Pfam" id="PF08282">
    <property type="entry name" value="Hydrolase_3"/>
    <property type="match status" value="1"/>
</dbReference>
<dbReference type="Proteomes" id="UP001155587">
    <property type="component" value="Unassembled WGS sequence"/>
</dbReference>
<dbReference type="PANTHER" id="PTHR10000">
    <property type="entry name" value="PHOSPHOSERINE PHOSPHATASE"/>
    <property type="match status" value="1"/>
</dbReference>